<dbReference type="Pfam" id="PF00549">
    <property type="entry name" value="Ligase_CoA"/>
    <property type="match status" value="1"/>
</dbReference>
<dbReference type="EC" id="6.2.1.4" evidence="4"/>
<dbReference type="InterPro" id="IPR005811">
    <property type="entry name" value="SUCC_ACL_C"/>
</dbReference>
<dbReference type="PRINTS" id="PR01798">
    <property type="entry name" value="SCOASYNTHASE"/>
</dbReference>
<name>A0ABM5KT50_DIAVI</name>
<dbReference type="InterPro" id="IPR016102">
    <property type="entry name" value="Succinyl-CoA_synth-like"/>
</dbReference>
<dbReference type="PANTHER" id="PTHR11117:SF2">
    <property type="entry name" value="SUCCINATE--COA LIGASE [ADP_GDP-FORMING] SUBUNIT ALPHA, MITOCHONDRIAL"/>
    <property type="match status" value="1"/>
</dbReference>
<dbReference type="HAMAP" id="MF_01988">
    <property type="entry name" value="Succ_CoA_alpha"/>
    <property type="match status" value="1"/>
</dbReference>
<dbReference type="InterPro" id="IPR036291">
    <property type="entry name" value="NAD(P)-bd_dom_sf"/>
</dbReference>
<dbReference type="EnsemblMetazoa" id="XM_050657411.1">
    <property type="protein sequence ID" value="XP_050513368.1"/>
    <property type="gene ID" value="LOC126889286"/>
</dbReference>
<dbReference type="RefSeq" id="XP_050513368.1">
    <property type="nucleotide sequence ID" value="XM_050657411.1"/>
</dbReference>
<dbReference type="InterPro" id="IPR005810">
    <property type="entry name" value="CoA_lig_alpha"/>
</dbReference>
<dbReference type="NCBIfam" id="NF004230">
    <property type="entry name" value="PRK05678.1"/>
    <property type="match status" value="1"/>
</dbReference>
<reference evidence="7" key="1">
    <citation type="submission" date="2025-05" db="UniProtKB">
        <authorList>
            <consortium name="EnsemblMetazoa"/>
        </authorList>
    </citation>
    <scope>IDENTIFICATION</scope>
</reference>
<feature type="binding site" evidence="4">
    <location>
        <position position="188"/>
    </location>
    <ligand>
        <name>substrate</name>
        <note>ligand shared with subunit beta</note>
    </ligand>
</feature>
<feature type="active site" description="Tele-phosphohistidine intermediate" evidence="4">
    <location>
        <position position="280"/>
    </location>
</feature>
<dbReference type="Proteomes" id="UP001652700">
    <property type="component" value="Unplaced"/>
</dbReference>
<dbReference type="SUPFAM" id="SSF51735">
    <property type="entry name" value="NAD(P)-binding Rossmann-fold domains"/>
    <property type="match status" value="1"/>
</dbReference>
<evidence type="ECO:0000259" key="6">
    <source>
        <dbReference type="SMART" id="SM00881"/>
    </source>
</evidence>
<comment type="subcellular location">
    <subcellularLocation>
        <location evidence="4">Mitochondrion</location>
    </subcellularLocation>
</comment>
<keyword evidence="2 4" id="KW-0436">Ligase</keyword>
<proteinExistence type="inferred from homology"/>
<sequence length="329" mass="34620">MSVSRFKLLLPPKILSTQSMRFNYDKSRKNIILSKATKVIVQGFTGKSGTAHAKLCLEYGTLIVGGINPKKGGQKHLNLPIFATVKEAKAAVKPEASIIFVPPPTAAAAILESIMAEIPLIVVITDGIPQHDMVRVRHALIGQTKSRVIGPNCPGIIASGQCKIGIMPNAIHKQGMVGIVSRSGTLTYEAVDQTTKLGLGQTTVVGIGGDPFNGTSFIDVLEIFLQDPKTKGIVIIGEIGGVQEEQAAEYLKVHNVGPNAKPVVAYIAGLSAPPGRRMGHAGAIISGGRGKAGDKIKALEKVGVKVTGVLTQIGQTMYNALKETGKIKV</sequence>
<dbReference type="PROSITE" id="PS01216">
    <property type="entry name" value="SUCCINYL_COA_LIG_1"/>
    <property type="match status" value="1"/>
</dbReference>
<keyword evidence="3 4" id="KW-0547">Nucleotide-binding</keyword>
<accession>A0ABM5KT50</accession>
<comment type="catalytic activity">
    <reaction evidence="4">
        <text>GTP + succinate + CoA = succinyl-CoA + GDP + phosphate</text>
        <dbReference type="Rhea" id="RHEA:22120"/>
        <dbReference type="ChEBI" id="CHEBI:30031"/>
        <dbReference type="ChEBI" id="CHEBI:37565"/>
        <dbReference type="ChEBI" id="CHEBI:43474"/>
        <dbReference type="ChEBI" id="CHEBI:57287"/>
        <dbReference type="ChEBI" id="CHEBI:57292"/>
        <dbReference type="ChEBI" id="CHEBI:58189"/>
        <dbReference type="EC" id="6.2.1.4"/>
    </reaction>
</comment>
<dbReference type="EC" id="6.2.1.5" evidence="4"/>
<dbReference type="GeneID" id="126889286"/>
<feature type="domain" description="CoA-binding" evidence="6">
    <location>
        <begin position="32"/>
        <end position="128"/>
    </location>
</feature>
<dbReference type="PIRSF" id="PIRSF001553">
    <property type="entry name" value="SucCS_alpha"/>
    <property type="match status" value="1"/>
</dbReference>
<comment type="function">
    <text evidence="4">Succinyl-CoA synthetase functions in the citric acid cycle (TCA), coupling the hydrolysis of succinyl-CoA to the synthesis of either ATP or GTP and thus represents the only step of substrate-level phosphorylation in the TCA. The alpha subunit of the enzyme binds the substrates coenzyme A and phosphate, while succinate binding and specificity for either ATP or GTP is provided by different beta subunits.</text>
</comment>
<dbReference type="NCBIfam" id="TIGR01019">
    <property type="entry name" value="sucCoAalpha"/>
    <property type="match status" value="1"/>
</dbReference>
<protein>
    <recommendedName>
        <fullName evidence="4">Succinate--CoA ligase [ADP/GDP-forming] subunit alpha, mitochondrial</fullName>
        <ecNumber evidence="4">6.2.1.4</ecNumber>
        <ecNumber evidence="4">6.2.1.5</ecNumber>
    </recommendedName>
    <alternativeName>
        <fullName evidence="4">Succinyl-CoA synthetase subunit alpha</fullName>
        <shortName evidence="4">SCS-alpha</shortName>
    </alternativeName>
</protein>
<comment type="subunit">
    <text evidence="4">Heterodimer of an alpha and a beta subunit. Different beta subunits determine nucleotide specificity. Together with an ATP-specific beta subunit, forms an ADP-forming succinyl-CoA synthetase (A-SCS). Together with a GTP-specific beta subunit forms a GDP-forming succinyl-CoA synthetase (G-SCS).</text>
</comment>
<evidence type="ECO:0000256" key="4">
    <source>
        <dbReference type="HAMAP-Rule" id="MF_03222"/>
    </source>
</evidence>
<dbReference type="Pfam" id="PF02629">
    <property type="entry name" value="CoA_binding"/>
    <property type="match status" value="1"/>
</dbReference>
<dbReference type="SUPFAM" id="SSF52210">
    <property type="entry name" value="Succinyl-CoA synthetase domains"/>
    <property type="match status" value="1"/>
</dbReference>
<dbReference type="InterPro" id="IPR033847">
    <property type="entry name" value="Citrt_syn/SCS-alpha_CS"/>
</dbReference>
<feature type="binding site" evidence="4">
    <location>
        <position position="71"/>
    </location>
    <ligand>
        <name>CoA</name>
        <dbReference type="ChEBI" id="CHEBI:57287"/>
    </ligand>
</feature>
<dbReference type="InterPro" id="IPR003781">
    <property type="entry name" value="CoA-bd"/>
</dbReference>
<comment type="pathway">
    <text evidence="4">Carbohydrate metabolism; tricarboxylic acid cycle; succinate from succinyl-CoA (ligase route): step 1/1.</text>
</comment>
<comment type="similarity">
    <text evidence="4 5">Belongs to the succinate/malate CoA ligase alpha subunit family.</text>
</comment>
<evidence type="ECO:0000313" key="7">
    <source>
        <dbReference type="EnsemblMetazoa" id="XP_050513368.1"/>
    </source>
</evidence>
<dbReference type="PANTHER" id="PTHR11117">
    <property type="entry name" value="SUCCINYL-COA LIGASE SUBUNIT ALPHA"/>
    <property type="match status" value="1"/>
</dbReference>
<dbReference type="SMART" id="SM00881">
    <property type="entry name" value="CoA_binding"/>
    <property type="match status" value="1"/>
</dbReference>
<organism evidence="7 8">
    <name type="scientific">Diabrotica virgifera virgifera</name>
    <name type="common">western corn rootworm</name>
    <dbReference type="NCBI Taxonomy" id="50390"/>
    <lineage>
        <taxon>Eukaryota</taxon>
        <taxon>Metazoa</taxon>
        <taxon>Ecdysozoa</taxon>
        <taxon>Arthropoda</taxon>
        <taxon>Hexapoda</taxon>
        <taxon>Insecta</taxon>
        <taxon>Pterygota</taxon>
        <taxon>Neoptera</taxon>
        <taxon>Endopterygota</taxon>
        <taxon>Coleoptera</taxon>
        <taxon>Polyphaga</taxon>
        <taxon>Cucujiformia</taxon>
        <taxon>Chrysomeloidea</taxon>
        <taxon>Chrysomelidae</taxon>
        <taxon>Galerucinae</taxon>
        <taxon>Diabroticina</taxon>
        <taxon>Diabroticites</taxon>
        <taxon>Diabrotica</taxon>
    </lineage>
</organism>
<evidence type="ECO:0000256" key="3">
    <source>
        <dbReference type="ARBA" id="ARBA00022741"/>
    </source>
</evidence>
<dbReference type="PROSITE" id="PS00399">
    <property type="entry name" value="SUCCINYL_COA_LIG_2"/>
    <property type="match status" value="1"/>
</dbReference>
<keyword evidence="1 4" id="KW-0816">Tricarboxylic acid cycle</keyword>
<keyword evidence="8" id="KW-1185">Reference proteome</keyword>
<comment type="catalytic activity">
    <reaction evidence="4">
        <text>succinate + ATP + CoA = succinyl-CoA + ADP + phosphate</text>
        <dbReference type="Rhea" id="RHEA:17661"/>
        <dbReference type="ChEBI" id="CHEBI:30031"/>
        <dbReference type="ChEBI" id="CHEBI:30616"/>
        <dbReference type="ChEBI" id="CHEBI:43474"/>
        <dbReference type="ChEBI" id="CHEBI:57287"/>
        <dbReference type="ChEBI" id="CHEBI:57292"/>
        <dbReference type="ChEBI" id="CHEBI:456216"/>
        <dbReference type="EC" id="6.2.1.5"/>
    </reaction>
</comment>
<dbReference type="Gene3D" id="3.40.50.720">
    <property type="entry name" value="NAD(P)-binding Rossmann-like Domain"/>
    <property type="match status" value="1"/>
</dbReference>
<evidence type="ECO:0000256" key="1">
    <source>
        <dbReference type="ARBA" id="ARBA00022532"/>
    </source>
</evidence>
<feature type="binding site" evidence="4">
    <location>
        <begin position="45"/>
        <end position="48"/>
    </location>
    <ligand>
        <name>CoA</name>
        <dbReference type="ChEBI" id="CHEBI:57287"/>
    </ligand>
</feature>
<evidence type="ECO:0000313" key="8">
    <source>
        <dbReference type="Proteomes" id="UP001652700"/>
    </source>
</evidence>
<keyword evidence="4" id="KW-0496">Mitochondrion</keyword>
<feature type="binding site" evidence="4">
    <location>
        <begin position="124"/>
        <end position="126"/>
    </location>
    <ligand>
        <name>CoA</name>
        <dbReference type="ChEBI" id="CHEBI:57287"/>
    </ligand>
</feature>
<dbReference type="InterPro" id="IPR017440">
    <property type="entry name" value="Cit_synth/succinyl-CoA_lig_AS"/>
</dbReference>
<dbReference type="Gene3D" id="3.40.50.261">
    <property type="entry name" value="Succinyl-CoA synthetase domains"/>
    <property type="match status" value="1"/>
</dbReference>
<evidence type="ECO:0000256" key="2">
    <source>
        <dbReference type="ARBA" id="ARBA00022598"/>
    </source>
</evidence>
<evidence type="ECO:0000256" key="5">
    <source>
        <dbReference type="RuleBase" id="RU000677"/>
    </source>
</evidence>